<dbReference type="OrthoDB" id="4062651at2759"/>
<evidence type="ECO:0000313" key="2">
    <source>
        <dbReference type="Proteomes" id="UP001165122"/>
    </source>
</evidence>
<gene>
    <name evidence="1" type="ORF">TrLO_g5138</name>
</gene>
<dbReference type="AlphaFoldDB" id="A0A9W7KTB1"/>
<dbReference type="EMBL" id="BRXW01000154">
    <property type="protein sequence ID" value="GMI10893.1"/>
    <property type="molecule type" value="Genomic_DNA"/>
</dbReference>
<keyword evidence="2" id="KW-1185">Reference proteome</keyword>
<accession>A0A9W7KTB1</accession>
<comment type="caution">
    <text evidence="1">The sequence shown here is derived from an EMBL/GenBank/DDBJ whole genome shotgun (WGS) entry which is preliminary data.</text>
</comment>
<name>A0A9W7KTB1_9STRA</name>
<organism evidence="1 2">
    <name type="scientific">Triparma laevis f. longispina</name>
    <dbReference type="NCBI Taxonomy" id="1714387"/>
    <lineage>
        <taxon>Eukaryota</taxon>
        <taxon>Sar</taxon>
        <taxon>Stramenopiles</taxon>
        <taxon>Ochrophyta</taxon>
        <taxon>Bolidophyceae</taxon>
        <taxon>Parmales</taxon>
        <taxon>Triparmaceae</taxon>
        <taxon>Triparma</taxon>
    </lineage>
</organism>
<evidence type="ECO:0000313" key="1">
    <source>
        <dbReference type="EMBL" id="GMI10893.1"/>
    </source>
</evidence>
<dbReference type="Proteomes" id="UP001165122">
    <property type="component" value="Unassembled WGS sequence"/>
</dbReference>
<protein>
    <submittedName>
        <fullName evidence="1">Uncharacterized protein</fullName>
    </submittedName>
</protein>
<proteinExistence type="predicted"/>
<reference evidence="2" key="1">
    <citation type="journal article" date="2023" name="Commun. Biol.">
        <title>Genome analysis of Parmales, the sister group of diatoms, reveals the evolutionary specialization of diatoms from phago-mixotrophs to photoautotrophs.</title>
        <authorList>
            <person name="Ban H."/>
            <person name="Sato S."/>
            <person name="Yoshikawa S."/>
            <person name="Yamada K."/>
            <person name="Nakamura Y."/>
            <person name="Ichinomiya M."/>
            <person name="Sato N."/>
            <person name="Blanc-Mathieu R."/>
            <person name="Endo H."/>
            <person name="Kuwata A."/>
            <person name="Ogata H."/>
        </authorList>
    </citation>
    <scope>NUCLEOTIDE SEQUENCE [LARGE SCALE GENOMIC DNA]</scope>
    <source>
        <strain evidence="2">NIES 3700</strain>
    </source>
</reference>
<sequence>MDGPTATLPELFIVCAVSQKIEGPVQAVVLLWNRIKTDPRIRQVVDCSYELGDQRTHHHELPWNITENISLDLVGRTILAGPPRKPNKMSDELWAFLTKILVRSEIRISVEEAVREPIFASYQFMTYDSVGKRLQETSSTAMSTWSASEKYLENTVSTVNTLARPPAYYTTRLRGQVRARLSKSIGARGTSVSRTLHMLRKRKTTTNGRRGE</sequence>